<gene>
    <name evidence="1" type="ORF">V6N11_010365</name>
</gene>
<protein>
    <submittedName>
        <fullName evidence="1">Uncharacterized protein</fullName>
    </submittedName>
</protein>
<name>A0ABR2S576_9ROSI</name>
<comment type="caution">
    <text evidence="1">The sequence shown here is derived from an EMBL/GenBank/DDBJ whole genome shotgun (WGS) entry which is preliminary data.</text>
</comment>
<keyword evidence="2" id="KW-1185">Reference proteome</keyword>
<sequence>MLLQTQGMHCPQCLGGYSSSSGLEGAVLETVLPAGALPFLWVERSFLELVPAGRLGRMKYGVPLVIAIRIYHSHHQMRDELLQFHQPSQSGWQMVVVKWQRRSRLDVSPQVGKLRSFDSLQLASELEDVEWGCLFRLGRWWG</sequence>
<evidence type="ECO:0000313" key="1">
    <source>
        <dbReference type="EMBL" id="KAK9020339.1"/>
    </source>
</evidence>
<dbReference type="Proteomes" id="UP001396334">
    <property type="component" value="Unassembled WGS sequence"/>
</dbReference>
<accession>A0ABR2S576</accession>
<dbReference type="EMBL" id="JBBPBN010000016">
    <property type="protein sequence ID" value="KAK9020339.1"/>
    <property type="molecule type" value="Genomic_DNA"/>
</dbReference>
<reference evidence="1 2" key="1">
    <citation type="journal article" date="2024" name="G3 (Bethesda)">
        <title>Genome assembly of Hibiscus sabdariffa L. provides insights into metabolisms of medicinal natural products.</title>
        <authorList>
            <person name="Kim T."/>
        </authorList>
    </citation>
    <scope>NUCLEOTIDE SEQUENCE [LARGE SCALE GENOMIC DNA]</scope>
    <source>
        <strain evidence="1">TK-2024</strain>
        <tissue evidence="1">Old leaves</tissue>
    </source>
</reference>
<proteinExistence type="predicted"/>
<organism evidence="1 2">
    <name type="scientific">Hibiscus sabdariffa</name>
    <name type="common">roselle</name>
    <dbReference type="NCBI Taxonomy" id="183260"/>
    <lineage>
        <taxon>Eukaryota</taxon>
        <taxon>Viridiplantae</taxon>
        <taxon>Streptophyta</taxon>
        <taxon>Embryophyta</taxon>
        <taxon>Tracheophyta</taxon>
        <taxon>Spermatophyta</taxon>
        <taxon>Magnoliopsida</taxon>
        <taxon>eudicotyledons</taxon>
        <taxon>Gunneridae</taxon>
        <taxon>Pentapetalae</taxon>
        <taxon>rosids</taxon>
        <taxon>malvids</taxon>
        <taxon>Malvales</taxon>
        <taxon>Malvaceae</taxon>
        <taxon>Malvoideae</taxon>
        <taxon>Hibiscus</taxon>
    </lineage>
</organism>
<evidence type="ECO:0000313" key="2">
    <source>
        <dbReference type="Proteomes" id="UP001396334"/>
    </source>
</evidence>